<dbReference type="KEGG" id="pbr:PB2503_00250"/>
<gene>
    <name evidence="1" type="ordered locus">PB2503_00250</name>
</gene>
<reference evidence="2" key="1">
    <citation type="submission" date="2010-08" db="EMBL/GenBank/DDBJ databases">
        <title>Genome sequence of Parvularcula bermudensis HTCC2503.</title>
        <authorList>
            <person name="Kang D.-M."/>
            <person name="Oh H.-M."/>
            <person name="Cho J.-C."/>
        </authorList>
    </citation>
    <scope>NUCLEOTIDE SEQUENCE [LARGE SCALE GENOMIC DNA]</scope>
    <source>
        <strain evidence="2">ATCC BAA-594 / HTCC2503 / KCTC 12087</strain>
    </source>
</reference>
<dbReference type="Proteomes" id="UP000001302">
    <property type="component" value="Chromosome"/>
</dbReference>
<proteinExistence type="predicted"/>
<evidence type="ECO:0000313" key="1">
    <source>
        <dbReference type="EMBL" id="ADM10817.1"/>
    </source>
</evidence>
<dbReference type="RefSeq" id="WP_013301791.1">
    <property type="nucleotide sequence ID" value="NC_014414.1"/>
</dbReference>
<dbReference type="STRING" id="314260.PB2503_00250"/>
<evidence type="ECO:0000313" key="2">
    <source>
        <dbReference type="Proteomes" id="UP000001302"/>
    </source>
</evidence>
<reference evidence="1 2" key="2">
    <citation type="journal article" date="2011" name="J. Bacteriol.">
        <title>Complete genome sequence of strain HTCC2503T of Parvularcula bermudensis, the type species of the order "Parvularculales" in the class Alphaproteobacteria.</title>
        <authorList>
            <person name="Oh H.M."/>
            <person name="Kang I."/>
            <person name="Vergin K.L."/>
            <person name="Kang D."/>
            <person name="Rhee K.H."/>
            <person name="Giovannoni S.J."/>
            <person name="Cho J.C."/>
        </authorList>
    </citation>
    <scope>NUCLEOTIDE SEQUENCE [LARGE SCALE GENOMIC DNA]</scope>
    <source>
        <strain evidence="2">ATCC BAA-594 / HTCC2503 / KCTC 12087</strain>
    </source>
</reference>
<dbReference type="EMBL" id="CP002156">
    <property type="protein sequence ID" value="ADM10817.1"/>
    <property type="molecule type" value="Genomic_DNA"/>
</dbReference>
<organism evidence="1 2">
    <name type="scientific">Parvularcula bermudensis (strain ATCC BAA-594 / HTCC2503 / KCTC 12087)</name>
    <dbReference type="NCBI Taxonomy" id="314260"/>
    <lineage>
        <taxon>Bacteria</taxon>
        <taxon>Pseudomonadati</taxon>
        <taxon>Pseudomonadota</taxon>
        <taxon>Alphaproteobacteria</taxon>
        <taxon>Parvularculales</taxon>
        <taxon>Parvularculaceae</taxon>
        <taxon>Parvularcula</taxon>
    </lineage>
</organism>
<keyword evidence="2" id="KW-1185">Reference proteome</keyword>
<dbReference type="AlphaFoldDB" id="E0TI06"/>
<dbReference type="HOGENOM" id="CLU_2667743_0_0_5"/>
<sequence length="75" mass="8383">MTFRHALNRGKSPWKELIRLILPGKWNASPGERDHHVMTAEDAATFEAALNRNATVMRSAKTAAAVYRARVVHAD</sequence>
<protein>
    <submittedName>
        <fullName evidence="1">Uncharacterized protein</fullName>
    </submittedName>
</protein>
<accession>E0TI06</accession>
<name>E0TI06_PARBH</name>